<comment type="caution">
    <text evidence="3">The sequence shown here is derived from an EMBL/GenBank/DDBJ whole genome shotgun (WGS) entry which is preliminary data.</text>
</comment>
<evidence type="ECO:0000256" key="2">
    <source>
        <dbReference type="ARBA" id="ARBA00022803"/>
    </source>
</evidence>
<dbReference type="Pfam" id="PF13432">
    <property type="entry name" value="TPR_16"/>
    <property type="match status" value="1"/>
</dbReference>
<dbReference type="Gene3D" id="1.25.40.10">
    <property type="entry name" value="Tetratricopeptide repeat domain"/>
    <property type="match status" value="1"/>
</dbReference>
<dbReference type="Pfam" id="PF00515">
    <property type="entry name" value="TPR_1"/>
    <property type="match status" value="1"/>
</dbReference>
<dbReference type="SMART" id="SM00028">
    <property type="entry name" value="TPR"/>
    <property type="match status" value="4"/>
</dbReference>
<feature type="non-terminal residue" evidence="3">
    <location>
        <position position="256"/>
    </location>
</feature>
<dbReference type="InterPro" id="IPR011990">
    <property type="entry name" value="TPR-like_helical_dom_sf"/>
</dbReference>
<evidence type="ECO:0000256" key="1">
    <source>
        <dbReference type="ARBA" id="ARBA00022737"/>
    </source>
</evidence>
<keyword evidence="2" id="KW-0802">TPR repeat</keyword>
<dbReference type="AlphaFoldDB" id="X0WKJ0"/>
<keyword evidence="1" id="KW-0677">Repeat</keyword>
<dbReference type="InterPro" id="IPR051012">
    <property type="entry name" value="CellSynth/LPSAsmb/PSIAsmb"/>
</dbReference>
<dbReference type="PROSITE" id="PS50005">
    <property type="entry name" value="TPR"/>
    <property type="match status" value="3"/>
</dbReference>
<dbReference type="PANTHER" id="PTHR45586:SF1">
    <property type="entry name" value="LIPOPOLYSACCHARIDE ASSEMBLY PROTEIN B"/>
    <property type="match status" value="1"/>
</dbReference>
<protein>
    <submittedName>
        <fullName evidence="3">Uncharacterized protein</fullName>
    </submittedName>
</protein>
<evidence type="ECO:0000313" key="3">
    <source>
        <dbReference type="EMBL" id="GAG23757.1"/>
    </source>
</evidence>
<dbReference type="PANTHER" id="PTHR45586">
    <property type="entry name" value="TPR REPEAT-CONTAINING PROTEIN PA4667"/>
    <property type="match status" value="1"/>
</dbReference>
<dbReference type="PROSITE" id="PS51257">
    <property type="entry name" value="PROKAR_LIPOPROTEIN"/>
    <property type="match status" value="1"/>
</dbReference>
<gene>
    <name evidence="3" type="ORF">S01H1_51516</name>
</gene>
<accession>X0WKJ0</accession>
<dbReference type="Pfam" id="PF13181">
    <property type="entry name" value="TPR_8"/>
    <property type="match status" value="1"/>
</dbReference>
<name>X0WKJ0_9ZZZZ</name>
<dbReference type="InterPro" id="IPR019734">
    <property type="entry name" value="TPR_rpt"/>
</dbReference>
<proteinExistence type="predicted"/>
<sequence>MSQISRSSFAAAMAPIVLACLAVAAPPISPEAARELDRRRLLATAHYENGDFKAAAVEYRRCVELDKASAVDRFNLALVLTRATQYEEAMRTLDEAQRLDPKLRAVHYVRGIIYKRQSKYEKAIESLQQVVSGDQQCWGTRYNLGTCYKYLRQYDKARAQFEAAVRIDPNHPSAHYQLIILARRAGDVERVARHTEIFERIKETIDESEKTPEALERSKFSGLIQSPKLTEELLPETAVRVSFTDVTAAAGLPSAK</sequence>
<organism evidence="3">
    <name type="scientific">marine sediment metagenome</name>
    <dbReference type="NCBI Taxonomy" id="412755"/>
    <lineage>
        <taxon>unclassified sequences</taxon>
        <taxon>metagenomes</taxon>
        <taxon>ecological metagenomes</taxon>
    </lineage>
</organism>
<reference evidence="3" key="1">
    <citation type="journal article" date="2014" name="Front. Microbiol.">
        <title>High frequency of phylogenetically diverse reductive dehalogenase-homologous genes in deep subseafloor sedimentary metagenomes.</title>
        <authorList>
            <person name="Kawai M."/>
            <person name="Futagami T."/>
            <person name="Toyoda A."/>
            <person name="Takaki Y."/>
            <person name="Nishi S."/>
            <person name="Hori S."/>
            <person name="Arai W."/>
            <person name="Tsubouchi T."/>
            <person name="Morono Y."/>
            <person name="Uchiyama I."/>
            <person name="Ito T."/>
            <person name="Fujiyama A."/>
            <person name="Inagaki F."/>
            <person name="Takami H."/>
        </authorList>
    </citation>
    <scope>NUCLEOTIDE SEQUENCE</scope>
    <source>
        <strain evidence="3">Expedition CK06-06</strain>
    </source>
</reference>
<dbReference type="SUPFAM" id="SSF48452">
    <property type="entry name" value="TPR-like"/>
    <property type="match status" value="1"/>
</dbReference>
<dbReference type="EMBL" id="BARS01033245">
    <property type="protein sequence ID" value="GAG23757.1"/>
    <property type="molecule type" value="Genomic_DNA"/>
</dbReference>